<evidence type="ECO:0000313" key="2">
    <source>
        <dbReference type="EMBL" id="WRQ89257.1"/>
    </source>
</evidence>
<organism evidence="2 3">
    <name type="scientific">Actomonas aquatica</name>
    <dbReference type="NCBI Taxonomy" id="2866162"/>
    <lineage>
        <taxon>Bacteria</taxon>
        <taxon>Pseudomonadati</taxon>
        <taxon>Verrucomicrobiota</taxon>
        <taxon>Opitutia</taxon>
        <taxon>Opitutales</taxon>
        <taxon>Opitutaceae</taxon>
        <taxon>Actomonas</taxon>
    </lineage>
</organism>
<dbReference type="EMBL" id="CP139781">
    <property type="protein sequence ID" value="WRQ89257.1"/>
    <property type="molecule type" value="Genomic_DNA"/>
</dbReference>
<proteinExistence type="predicted"/>
<dbReference type="Proteomes" id="UP000738431">
    <property type="component" value="Chromosome"/>
</dbReference>
<keyword evidence="1" id="KW-1133">Transmembrane helix</keyword>
<sequence>MNRKPTELERLLARARAAGPEVSGDEHVVAPPGFATRVVALAWAGREDAGSVSLLQLLMAQGRRALVVSAVVALMAVAFNLPAVVDHIEYDVLSGDDPVTAMMDFSE</sequence>
<accession>A0ABZ1CD73</accession>
<name>A0ABZ1CD73_9BACT</name>
<dbReference type="RefSeq" id="WP_221030051.1">
    <property type="nucleotide sequence ID" value="NZ_CP139781.1"/>
</dbReference>
<evidence type="ECO:0000256" key="1">
    <source>
        <dbReference type="SAM" id="Phobius"/>
    </source>
</evidence>
<gene>
    <name evidence="2" type="ORF">K1X11_007545</name>
</gene>
<evidence type="ECO:0008006" key="4">
    <source>
        <dbReference type="Google" id="ProtNLM"/>
    </source>
</evidence>
<keyword evidence="3" id="KW-1185">Reference proteome</keyword>
<feature type="transmembrane region" description="Helical" evidence="1">
    <location>
        <begin position="65"/>
        <end position="85"/>
    </location>
</feature>
<evidence type="ECO:0000313" key="3">
    <source>
        <dbReference type="Proteomes" id="UP000738431"/>
    </source>
</evidence>
<protein>
    <recommendedName>
        <fullName evidence="4">DUF3619 domain-containing protein</fullName>
    </recommendedName>
</protein>
<keyword evidence="1" id="KW-0812">Transmembrane</keyword>
<reference evidence="2 3" key="1">
    <citation type="submission" date="2023-12" db="EMBL/GenBank/DDBJ databases">
        <title>Description of an unclassified Opitutus bacterium of Verrucomicrobiota.</title>
        <authorList>
            <person name="Zhang D.-F."/>
        </authorList>
    </citation>
    <scope>NUCLEOTIDE SEQUENCE [LARGE SCALE GENOMIC DNA]</scope>
    <source>
        <strain evidence="2 3">WL0086</strain>
    </source>
</reference>
<keyword evidence="1" id="KW-0472">Membrane</keyword>